<evidence type="ECO:0000256" key="6">
    <source>
        <dbReference type="ARBA" id="ARBA00023004"/>
    </source>
</evidence>
<dbReference type="InterPro" id="IPR012286">
    <property type="entry name" value="Tetrahaem_cytochrome"/>
</dbReference>
<protein>
    <recommendedName>
        <fullName evidence="9">Tetrahaem cytochrome domain-containing protein</fullName>
    </recommendedName>
</protein>
<dbReference type="GeneID" id="62678000"/>
<evidence type="ECO:0000256" key="8">
    <source>
        <dbReference type="SAM" id="SignalP"/>
    </source>
</evidence>
<evidence type="ECO:0000313" key="11">
    <source>
        <dbReference type="Proteomes" id="UP000253805"/>
    </source>
</evidence>
<keyword evidence="8" id="KW-0732">Signal</keyword>
<dbReference type="PROSITE" id="PS51257">
    <property type="entry name" value="PROKAR_LIPOPROTEIN"/>
    <property type="match status" value="1"/>
</dbReference>
<proteinExistence type="predicted"/>
<evidence type="ECO:0000256" key="4">
    <source>
        <dbReference type="ARBA" id="ARBA00022723"/>
    </source>
</evidence>
<keyword evidence="3" id="KW-0349">Heme</keyword>
<dbReference type="SUPFAM" id="SSF48695">
    <property type="entry name" value="Multiheme cytochromes"/>
    <property type="match status" value="1"/>
</dbReference>
<dbReference type="RefSeq" id="WP_022740264.1">
    <property type="nucleotide sequence ID" value="NZ_PPUT01000015.1"/>
</dbReference>
<dbReference type="GO" id="GO:0030313">
    <property type="term" value="C:cell envelope"/>
    <property type="evidence" value="ECO:0007669"/>
    <property type="project" value="UniProtKB-SubCell"/>
</dbReference>
<sequence>MKKNAIKLTGLACIVALCMALAACAPAAEPKTAGDESGDAATEMAETGDGTGAYVSDEQCLSCHGGSFEALAETTADYGLSNPHGSIHGAPVSCVNCHAKDKELTDNQCTKCHSWPHNPETGPGVALN</sequence>
<feature type="domain" description="Tetrahaem cytochrome" evidence="9">
    <location>
        <begin position="53"/>
        <end position="114"/>
    </location>
</feature>
<organism evidence="10 11">
    <name type="scientific">Adlercreutzia equolifaciens subsp. celatus</name>
    <dbReference type="NCBI Taxonomy" id="394340"/>
    <lineage>
        <taxon>Bacteria</taxon>
        <taxon>Bacillati</taxon>
        <taxon>Actinomycetota</taxon>
        <taxon>Coriobacteriia</taxon>
        <taxon>Eggerthellales</taxon>
        <taxon>Eggerthellaceae</taxon>
        <taxon>Adlercreutzia</taxon>
    </lineage>
</organism>
<evidence type="ECO:0000256" key="7">
    <source>
        <dbReference type="SAM" id="MobiDB-lite"/>
    </source>
</evidence>
<gene>
    <name evidence="10" type="ORF">C1850_06870</name>
</gene>
<evidence type="ECO:0000256" key="1">
    <source>
        <dbReference type="ARBA" id="ARBA00004196"/>
    </source>
</evidence>
<dbReference type="GO" id="GO:0046872">
    <property type="term" value="F:metal ion binding"/>
    <property type="evidence" value="ECO:0007669"/>
    <property type="project" value="UniProtKB-KW"/>
</dbReference>
<keyword evidence="6" id="KW-0408">Iron</keyword>
<dbReference type="InterPro" id="IPR036280">
    <property type="entry name" value="Multihaem_cyt_sf"/>
</dbReference>
<name>A0A369NYA4_9ACTN</name>
<feature type="signal peptide" evidence="8">
    <location>
        <begin position="1"/>
        <end position="27"/>
    </location>
</feature>
<comment type="caution">
    <text evidence="10">The sequence shown here is derived from an EMBL/GenBank/DDBJ whole genome shotgun (WGS) entry which is preliminary data.</text>
</comment>
<dbReference type="EMBL" id="PPUT01000015">
    <property type="protein sequence ID" value="RDC44270.1"/>
    <property type="molecule type" value="Genomic_DNA"/>
</dbReference>
<keyword evidence="4" id="KW-0479">Metal-binding</keyword>
<dbReference type="AlphaFoldDB" id="A0A369NYA4"/>
<feature type="chain" id="PRO_5016752396" description="Tetrahaem cytochrome domain-containing protein" evidence="8">
    <location>
        <begin position="28"/>
        <end position="128"/>
    </location>
</feature>
<dbReference type="Pfam" id="PF14537">
    <property type="entry name" value="Cytochrom_c3_2"/>
    <property type="match status" value="1"/>
</dbReference>
<evidence type="ECO:0000313" key="10">
    <source>
        <dbReference type="EMBL" id="RDC44270.1"/>
    </source>
</evidence>
<reference evidence="10 11" key="1">
    <citation type="journal article" date="2018" name="Elife">
        <title>Discovery and characterization of a prevalent human gut bacterial enzyme sufficient for the inactivation of a family of plant toxins.</title>
        <authorList>
            <person name="Koppel N."/>
            <person name="Bisanz J.E."/>
            <person name="Pandelia M.E."/>
            <person name="Turnbaugh P.J."/>
            <person name="Balskus E.P."/>
        </authorList>
    </citation>
    <scope>NUCLEOTIDE SEQUENCE [LARGE SCALE GENOMIC DNA]</scope>
    <source>
        <strain evidence="10 11">OB21 GAM 11</strain>
    </source>
</reference>
<evidence type="ECO:0000259" key="9">
    <source>
        <dbReference type="Pfam" id="PF14537"/>
    </source>
</evidence>
<evidence type="ECO:0000256" key="5">
    <source>
        <dbReference type="ARBA" id="ARBA00022982"/>
    </source>
</evidence>
<keyword evidence="2" id="KW-0813">Transport</keyword>
<keyword evidence="5" id="KW-0249">Electron transport</keyword>
<accession>A0A369NYA4</accession>
<comment type="subcellular location">
    <subcellularLocation>
        <location evidence="1">Cell envelope</location>
    </subcellularLocation>
</comment>
<evidence type="ECO:0000256" key="3">
    <source>
        <dbReference type="ARBA" id="ARBA00022617"/>
    </source>
</evidence>
<dbReference type="Gene3D" id="1.10.1130.10">
    <property type="entry name" value="Flavocytochrome C3, Chain A"/>
    <property type="match status" value="1"/>
</dbReference>
<evidence type="ECO:0000256" key="2">
    <source>
        <dbReference type="ARBA" id="ARBA00022448"/>
    </source>
</evidence>
<feature type="region of interest" description="Disordered" evidence="7">
    <location>
        <begin position="30"/>
        <end position="53"/>
    </location>
</feature>
<dbReference type="Proteomes" id="UP000253805">
    <property type="component" value="Unassembled WGS sequence"/>
</dbReference>